<feature type="compositionally biased region" description="Low complexity" evidence="1">
    <location>
        <begin position="196"/>
        <end position="205"/>
    </location>
</feature>
<keyword evidence="2" id="KW-1185">Reference proteome</keyword>
<feature type="compositionally biased region" description="Basic and acidic residues" evidence="1">
    <location>
        <begin position="1"/>
        <end position="11"/>
    </location>
</feature>
<dbReference type="GeneID" id="117568113"/>
<protein>
    <submittedName>
        <fullName evidence="3">Uncharacterized protein LOC117568113</fullName>
    </submittedName>
</protein>
<evidence type="ECO:0000256" key="1">
    <source>
        <dbReference type="SAM" id="MobiDB-lite"/>
    </source>
</evidence>
<evidence type="ECO:0000313" key="2">
    <source>
        <dbReference type="Proteomes" id="UP000515160"/>
    </source>
</evidence>
<name>A0A6P8X099_DROAB</name>
<accession>A0A6P8X099</accession>
<proteinExistence type="predicted"/>
<feature type="compositionally biased region" description="Basic and acidic residues" evidence="1">
    <location>
        <begin position="22"/>
        <end position="31"/>
    </location>
</feature>
<dbReference type="RefSeq" id="XP_034104405.1">
    <property type="nucleotide sequence ID" value="XM_034248514.2"/>
</dbReference>
<sequence>MASIYDRDERYQSPSRHREKHKERSESRSDDLNSSSPRQRGESSRSRRRGSHTSMGETRKKRSRSGFRLHNDEDYDLSEQLYNEDFKLMLALAPTPDEAFCPKSLDHAKAVKWRNKLLGWQCETIQELRLRQAYMSYFSVCLNQKQMRGIFQQEPQDTLCRVDFQDVVVPNAGCMSSVGDESAWLGMMSTLQHQGSCCSQQPSGSRHAGGFNTANKRKYPQGTTHKLAYKSRPKLVPKSNLSLSQSSSCRSSFDSFTASSSSLVAELPRIQPRSHQRRPIDQQTRKDMDYLLALITSELSGEQLSEPDDYFELELKRYREFYVRHRCNDPDYQPLVAAADLAKERTHMLLNMQNDLIKLLSN</sequence>
<dbReference type="Proteomes" id="UP000515160">
    <property type="component" value="Chromosome 3"/>
</dbReference>
<evidence type="ECO:0000313" key="3">
    <source>
        <dbReference type="RefSeq" id="XP_034104405.1"/>
    </source>
</evidence>
<reference evidence="3" key="1">
    <citation type="submission" date="2025-08" db="UniProtKB">
        <authorList>
            <consortium name="RefSeq"/>
        </authorList>
    </citation>
    <scope>IDENTIFICATION</scope>
    <source>
        <strain evidence="3">15112-1751.03</strain>
        <tissue evidence="3">Whole Adult</tissue>
    </source>
</reference>
<organism evidence="2 3">
    <name type="scientific">Drosophila albomicans</name>
    <name type="common">Fruit fly</name>
    <dbReference type="NCBI Taxonomy" id="7291"/>
    <lineage>
        <taxon>Eukaryota</taxon>
        <taxon>Metazoa</taxon>
        <taxon>Ecdysozoa</taxon>
        <taxon>Arthropoda</taxon>
        <taxon>Hexapoda</taxon>
        <taxon>Insecta</taxon>
        <taxon>Pterygota</taxon>
        <taxon>Neoptera</taxon>
        <taxon>Endopterygota</taxon>
        <taxon>Diptera</taxon>
        <taxon>Brachycera</taxon>
        <taxon>Muscomorpha</taxon>
        <taxon>Ephydroidea</taxon>
        <taxon>Drosophilidae</taxon>
        <taxon>Drosophila</taxon>
    </lineage>
</organism>
<feature type="region of interest" description="Disordered" evidence="1">
    <location>
        <begin position="1"/>
        <end position="67"/>
    </location>
</feature>
<dbReference type="AlphaFoldDB" id="A0A6P8X099"/>
<dbReference type="OrthoDB" id="6623662at2759"/>
<feature type="region of interest" description="Disordered" evidence="1">
    <location>
        <begin position="196"/>
        <end position="227"/>
    </location>
</feature>
<gene>
    <name evidence="3" type="primary">LOC117568113</name>
</gene>